<evidence type="ECO:0000256" key="1">
    <source>
        <dbReference type="ARBA" id="ARBA00004141"/>
    </source>
</evidence>
<keyword evidence="3 7" id="KW-0812">Transmembrane</keyword>
<dbReference type="EMBL" id="LN515532">
    <property type="protein sequence ID" value="CEA16153.1"/>
    <property type="molecule type" value="Genomic_DNA"/>
</dbReference>
<dbReference type="PANTHER" id="PTHR21716:SF4">
    <property type="entry name" value="TRANSMEMBRANE PROTEIN 245"/>
    <property type="match status" value="1"/>
</dbReference>
<organism evidence="8 9">
    <name type="scientific">Fermentimonas caenicola</name>
    <dbReference type="NCBI Taxonomy" id="1562970"/>
    <lineage>
        <taxon>Bacteria</taxon>
        <taxon>Pseudomonadati</taxon>
        <taxon>Bacteroidota</taxon>
        <taxon>Bacteroidia</taxon>
        <taxon>Bacteroidales</taxon>
        <taxon>Dysgonomonadaceae</taxon>
        <taxon>Fermentimonas</taxon>
    </lineage>
</organism>
<feature type="transmembrane region" description="Helical" evidence="7">
    <location>
        <begin position="261"/>
        <end position="278"/>
    </location>
</feature>
<feature type="transmembrane region" description="Helical" evidence="7">
    <location>
        <begin position="12"/>
        <end position="31"/>
    </location>
</feature>
<dbReference type="OrthoDB" id="9773730at2"/>
<reference evidence="8 9" key="1">
    <citation type="submission" date="2014-08" db="EMBL/GenBank/DDBJ databases">
        <authorList>
            <person name="Wibberg D."/>
        </authorList>
    </citation>
    <scope>NUCLEOTIDE SEQUENCE [LARGE SCALE GENOMIC DNA]</scope>
    <source>
        <strain evidence="9">ING2-E5B</strain>
    </source>
</reference>
<feature type="region of interest" description="Disordered" evidence="6">
    <location>
        <begin position="355"/>
        <end position="376"/>
    </location>
</feature>
<comment type="subcellular location">
    <subcellularLocation>
        <location evidence="1">Membrane</location>
        <topology evidence="1">Multi-pass membrane protein</topology>
    </subcellularLocation>
</comment>
<evidence type="ECO:0000256" key="7">
    <source>
        <dbReference type="SAM" id="Phobius"/>
    </source>
</evidence>
<dbReference type="STRING" id="1562970.ING2E5B_1405"/>
<evidence type="ECO:0000256" key="4">
    <source>
        <dbReference type="ARBA" id="ARBA00022989"/>
    </source>
</evidence>
<evidence type="ECO:0000313" key="9">
    <source>
        <dbReference type="Proteomes" id="UP000032417"/>
    </source>
</evidence>
<keyword evidence="9" id="KW-1185">Reference proteome</keyword>
<evidence type="ECO:0000313" key="8">
    <source>
        <dbReference type="EMBL" id="CEA16153.1"/>
    </source>
</evidence>
<evidence type="ECO:0000256" key="3">
    <source>
        <dbReference type="ARBA" id="ARBA00022692"/>
    </source>
</evidence>
<dbReference type="PANTHER" id="PTHR21716">
    <property type="entry name" value="TRANSMEMBRANE PROTEIN"/>
    <property type="match status" value="1"/>
</dbReference>
<feature type="transmembrane region" description="Helical" evidence="7">
    <location>
        <begin position="68"/>
        <end position="90"/>
    </location>
</feature>
<protein>
    <submittedName>
        <fullName evidence="8">Putative membrane protein</fullName>
    </submittedName>
</protein>
<gene>
    <name evidence="8" type="ORF">ING2E5B_1405</name>
</gene>
<dbReference type="GO" id="GO:0016020">
    <property type="term" value="C:membrane"/>
    <property type="evidence" value="ECO:0007669"/>
    <property type="project" value="UniProtKB-SubCell"/>
</dbReference>
<evidence type="ECO:0000256" key="5">
    <source>
        <dbReference type="ARBA" id="ARBA00023136"/>
    </source>
</evidence>
<sequence>MSVELVKNSQKYRNILIGLIILLGLIIFRYTRPYMSGFLGAATLYILVVDQHRYLIQKLNFKKGLSAILIVLIVLIFILIPLTGIAFLVIDTFSSITIDPEVILGQINDFINSLEARLGFNIFTPENLSALPRAGTNILQILGNSIYSFIINVVVILFVLYYMLYSNEEFEKAITEILPFKDENKEILIDETKLIIQANAIGIPLMAILQGLFAYMGYLLFGVNSALLYAILTAFATILPLVGTMIIWVPLGIGLLIGGDLVNGVGLIIYGLFIIGGVDNVARFLLQKKLADIHPLITVFGVLIGIPIFGFWGVIFGPLLLSLFILFFNMYRHEYVPGSKAEARVTTRLKAKKMKIPGYNPAKPKKKQKKNEVQSE</sequence>
<dbReference type="PATRIC" id="fig|1562970.3.peg.1391"/>
<dbReference type="InterPro" id="IPR002549">
    <property type="entry name" value="AI-2E-like"/>
</dbReference>
<evidence type="ECO:0000256" key="2">
    <source>
        <dbReference type="ARBA" id="ARBA00009773"/>
    </source>
</evidence>
<feature type="transmembrane region" description="Helical" evidence="7">
    <location>
        <begin position="227"/>
        <end position="249"/>
    </location>
</feature>
<dbReference type="KEGG" id="pbt:ING2E5B_1405"/>
<evidence type="ECO:0000256" key="6">
    <source>
        <dbReference type="SAM" id="MobiDB-lite"/>
    </source>
</evidence>
<dbReference type="Proteomes" id="UP000032417">
    <property type="component" value="Chromosome 1"/>
</dbReference>
<dbReference type="HOGENOM" id="CLU_041771_0_0_10"/>
<proteinExistence type="inferred from homology"/>
<name>A0A098C159_9BACT</name>
<keyword evidence="5 7" id="KW-0472">Membrane</keyword>
<feature type="transmembrane region" description="Helical" evidence="7">
    <location>
        <begin position="201"/>
        <end position="221"/>
    </location>
</feature>
<comment type="similarity">
    <text evidence="2">Belongs to the autoinducer-2 exporter (AI-2E) (TC 2.A.86) family.</text>
</comment>
<keyword evidence="4 7" id="KW-1133">Transmembrane helix</keyword>
<dbReference type="AlphaFoldDB" id="A0A098C159"/>
<feature type="transmembrane region" description="Helical" evidence="7">
    <location>
        <begin position="298"/>
        <end position="328"/>
    </location>
</feature>
<feature type="transmembrane region" description="Helical" evidence="7">
    <location>
        <begin position="146"/>
        <end position="164"/>
    </location>
</feature>
<accession>A0A098C159</accession>
<dbReference type="Pfam" id="PF01594">
    <property type="entry name" value="AI-2E_transport"/>
    <property type="match status" value="1"/>
</dbReference>